<dbReference type="AlphaFoldDB" id="A0A5K7ZY21"/>
<dbReference type="KEGG" id="dov:DSCO28_55670"/>
<dbReference type="EMBL" id="AP021876">
    <property type="protein sequence ID" value="BBO85001.1"/>
    <property type="molecule type" value="Genomic_DNA"/>
</dbReference>
<name>A0A5K7ZY21_9BACT</name>
<dbReference type="Proteomes" id="UP000425960">
    <property type="component" value="Chromosome"/>
</dbReference>
<gene>
    <name evidence="1" type="ORF">DSCO28_55670</name>
</gene>
<proteinExistence type="predicted"/>
<evidence type="ECO:0008006" key="3">
    <source>
        <dbReference type="Google" id="ProtNLM"/>
    </source>
</evidence>
<reference evidence="1 2" key="1">
    <citation type="submission" date="2019-11" db="EMBL/GenBank/DDBJ databases">
        <title>Comparative genomics of hydrocarbon-degrading Desulfosarcina strains.</title>
        <authorList>
            <person name="Watanabe M."/>
            <person name="Kojima H."/>
            <person name="Fukui M."/>
        </authorList>
    </citation>
    <scope>NUCLEOTIDE SEQUENCE [LARGE SCALE GENOMIC DNA]</scope>
    <source>
        <strain evidence="1 2">28bB2T</strain>
    </source>
</reference>
<organism evidence="1 2">
    <name type="scientific">Desulfosarcina ovata subsp. sediminis</name>
    <dbReference type="NCBI Taxonomy" id="885957"/>
    <lineage>
        <taxon>Bacteria</taxon>
        <taxon>Pseudomonadati</taxon>
        <taxon>Thermodesulfobacteriota</taxon>
        <taxon>Desulfobacteria</taxon>
        <taxon>Desulfobacterales</taxon>
        <taxon>Desulfosarcinaceae</taxon>
        <taxon>Desulfosarcina</taxon>
    </lineage>
</organism>
<protein>
    <recommendedName>
        <fullName evidence="3">ISLre2 family transposase</fullName>
    </recommendedName>
</protein>
<sequence length="313" mass="36179">MLSSFEEVSRVFEDKGVSIGINTIRRIAQRFASRAKIAQQLETIALTDSLGQRRVVVSSDGGRVRIRRNKRGPRTKKGRKRYHTHWKEPKLVLIYTVDDQGKMDHRFIPVIEGTLKGPDTAFGLLRYHLQQLDVRTAEKVLFVADGARWIWNRISELVSSLGIAASKVYELVDFYHAVEHLAKVADFKKSWKPSEKKKWVQKHRRMLLKGQTDQVIVAIKNLCRGRKSKNIATERNYFIRNQHRMDYQKVAGLNLPIGSGAMESAIRRVVNLRMKGASIYWLKETAEAMLMLRSYYKSGRWNLLKSLSFSLYS</sequence>
<evidence type="ECO:0000313" key="1">
    <source>
        <dbReference type="EMBL" id="BBO85001.1"/>
    </source>
</evidence>
<accession>A0A5K7ZY21</accession>
<evidence type="ECO:0000313" key="2">
    <source>
        <dbReference type="Proteomes" id="UP000425960"/>
    </source>
</evidence>